<feature type="region of interest" description="Disordered" evidence="1">
    <location>
        <begin position="99"/>
        <end position="133"/>
    </location>
</feature>
<dbReference type="AlphaFoldDB" id="A0A6M2EH56"/>
<evidence type="ECO:0000256" key="1">
    <source>
        <dbReference type="SAM" id="MobiDB-lite"/>
    </source>
</evidence>
<evidence type="ECO:0000313" key="3">
    <source>
        <dbReference type="EMBL" id="NUU84637.1"/>
    </source>
</evidence>
<dbReference type="PANTHER" id="PTHR13844">
    <property type="entry name" value="SWI/SNF-RELATED MATRIX-ASSOCIATED ACTIN-DEPENDENT REGULATOR OF CHROMATIN SUBFAMILY D"/>
    <property type="match status" value="1"/>
</dbReference>
<protein>
    <recommendedName>
        <fullName evidence="2">DM2 domain-containing protein</fullName>
    </recommendedName>
</protein>
<dbReference type="Pfam" id="PF02201">
    <property type="entry name" value="SWIB"/>
    <property type="match status" value="1"/>
</dbReference>
<sequence length="539" mass="60487">MNNNSNNPVRSIGLPPSFANPGAMAQSTHVNHQPPQLLSQSQPQTQGGPAFPGHFQLSEPQARVLGHTQFAQAAHTQFQSHIQSTNHAVAQLQNANSANVGVQSPPVPTPSSSSAKKTSYKPPSRPSSGSSNANMASLFKTMELAPAVRRKKRKLHEKEIPDKVVAVLPESALYTQLLEFEARVDTAMARKKMDIQESLKNPSRVRKTLRVYVFNTFENQVQGSNERKSSEPPSWSLKIIGRILEDGKDPVLTGMTQKPYPKFSSYFKKITIYLDQSLYLDNHVILWESTRSPVLHEGFEVKRKGNKEFTARIRLEMNYVPEKYKLSPALMEVLGIEVETRPRIIAAIWHYVKARKLQNPDDPSFFICDAPLQKVFGESKMKFTMVSQRISPHLSPPQPIHLEHKIKLSGNSPAGTVCYDVLVDVPFPIQRELFALLANAEKNKEIDTCDEAICTAIKKIHEHRRRRAFFLGFSQSPVEFVNALIESQSKDLRLVAGEASRNAEKERHSDFFNQPWVEDAVIRYLNRKPAVGSDAPGST</sequence>
<proteinExistence type="predicted"/>
<feature type="domain" description="DM2" evidence="2">
    <location>
        <begin position="319"/>
        <end position="396"/>
    </location>
</feature>
<dbReference type="SUPFAM" id="SSF47592">
    <property type="entry name" value="SWIB/MDM2 domain"/>
    <property type="match status" value="1"/>
</dbReference>
<accession>A0A6M2EH56</accession>
<feature type="compositionally biased region" description="Low complexity" evidence="1">
    <location>
        <begin position="110"/>
        <end position="122"/>
    </location>
</feature>
<dbReference type="EMBL" id="GILB01004304">
    <property type="protein sequence ID" value="NUU84637.1"/>
    <property type="molecule type" value="Transcribed_RNA"/>
</dbReference>
<name>A0A6M2EH56_9ROSI</name>
<feature type="region of interest" description="Disordered" evidence="1">
    <location>
        <begin position="1"/>
        <end position="56"/>
    </location>
</feature>
<dbReference type="InterPro" id="IPR003121">
    <property type="entry name" value="SWIB_MDM2_domain"/>
</dbReference>
<dbReference type="InterPro" id="IPR019835">
    <property type="entry name" value="SWIB_domain"/>
</dbReference>
<feature type="compositionally biased region" description="Low complexity" evidence="1">
    <location>
        <begin position="33"/>
        <end position="49"/>
    </location>
</feature>
<evidence type="ECO:0000259" key="2">
    <source>
        <dbReference type="PROSITE" id="PS51925"/>
    </source>
</evidence>
<dbReference type="InterPro" id="IPR036885">
    <property type="entry name" value="SWIB_MDM2_dom_sf"/>
</dbReference>
<dbReference type="CDD" id="cd10568">
    <property type="entry name" value="SWIB_like"/>
    <property type="match status" value="1"/>
</dbReference>
<dbReference type="SMART" id="SM00151">
    <property type="entry name" value="SWIB"/>
    <property type="match status" value="1"/>
</dbReference>
<dbReference type="Gene3D" id="1.10.245.10">
    <property type="entry name" value="SWIB/MDM2 domain"/>
    <property type="match status" value="1"/>
</dbReference>
<organism evidence="3">
    <name type="scientific">Populus davidiana</name>
    <dbReference type="NCBI Taxonomy" id="266767"/>
    <lineage>
        <taxon>Eukaryota</taxon>
        <taxon>Viridiplantae</taxon>
        <taxon>Streptophyta</taxon>
        <taxon>Embryophyta</taxon>
        <taxon>Tracheophyta</taxon>
        <taxon>Spermatophyta</taxon>
        <taxon>Magnoliopsida</taxon>
        <taxon>eudicotyledons</taxon>
        <taxon>Gunneridae</taxon>
        <taxon>Pentapetalae</taxon>
        <taxon>rosids</taxon>
        <taxon>fabids</taxon>
        <taxon>Malpighiales</taxon>
        <taxon>Salicaceae</taxon>
        <taxon>Saliceae</taxon>
        <taxon>Populus</taxon>
    </lineage>
</organism>
<reference evidence="3" key="1">
    <citation type="submission" date="2020-03" db="EMBL/GenBank/DDBJ databases">
        <authorList>
            <person name="Zhang R."/>
        </authorList>
    </citation>
    <scope>NUCLEOTIDE SEQUENCE</scope>
</reference>
<dbReference type="PROSITE" id="PS51925">
    <property type="entry name" value="SWIB_MDM2"/>
    <property type="match status" value="1"/>
</dbReference>